<sequence length="8" mass="980">MYTTVLPR</sequence>
<proteinExistence type="predicted"/>
<organism evidence="2 3">
    <name type="scientific">Didymodactylos carnosus</name>
    <dbReference type="NCBI Taxonomy" id="1234261"/>
    <lineage>
        <taxon>Eukaryota</taxon>
        <taxon>Metazoa</taxon>
        <taxon>Spiralia</taxon>
        <taxon>Gnathifera</taxon>
        <taxon>Rotifera</taxon>
        <taxon>Eurotatoria</taxon>
        <taxon>Bdelloidea</taxon>
        <taxon>Philodinida</taxon>
        <taxon>Philodinidae</taxon>
        <taxon>Didymodactylos</taxon>
    </lineage>
</organism>
<evidence type="ECO:0000313" key="1">
    <source>
        <dbReference type="EMBL" id="CAF1684405.1"/>
    </source>
</evidence>
<evidence type="ECO:0000313" key="3">
    <source>
        <dbReference type="Proteomes" id="UP000682733"/>
    </source>
</evidence>
<dbReference type="Proteomes" id="UP000677228">
    <property type="component" value="Unassembled WGS sequence"/>
</dbReference>
<protein>
    <submittedName>
        <fullName evidence="2">Uncharacterized protein</fullName>
    </submittedName>
</protein>
<gene>
    <name evidence="1" type="ORF">OVA965_LOCUS46170</name>
    <name evidence="2" type="ORF">TMI583_LOCUS19954</name>
</gene>
<name>A0A8S2L2Q6_9BILA</name>
<accession>A0A8S2L2Q6</accession>
<dbReference type="Proteomes" id="UP000682733">
    <property type="component" value="Unassembled WGS sequence"/>
</dbReference>
<dbReference type="EMBL" id="CAJOBA010013482">
    <property type="protein sequence ID" value="CAF3879598.1"/>
    <property type="molecule type" value="Genomic_DNA"/>
</dbReference>
<comment type="caution">
    <text evidence="2">The sequence shown here is derived from an EMBL/GenBank/DDBJ whole genome shotgun (WGS) entry which is preliminary data.</text>
</comment>
<feature type="non-terminal residue" evidence="2">
    <location>
        <position position="8"/>
    </location>
</feature>
<evidence type="ECO:0000313" key="2">
    <source>
        <dbReference type="EMBL" id="CAF3879598.1"/>
    </source>
</evidence>
<dbReference type="EMBL" id="CAJNOK010082161">
    <property type="protein sequence ID" value="CAF1684405.1"/>
    <property type="molecule type" value="Genomic_DNA"/>
</dbReference>
<reference evidence="2" key="1">
    <citation type="submission" date="2021-02" db="EMBL/GenBank/DDBJ databases">
        <authorList>
            <person name="Nowell W R."/>
        </authorList>
    </citation>
    <scope>NUCLEOTIDE SEQUENCE</scope>
</reference>